<dbReference type="Pfam" id="PF04403">
    <property type="entry name" value="PqiA"/>
    <property type="match status" value="1"/>
</dbReference>
<feature type="transmembrane region" description="Helical" evidence="1">
    <location>
        <begin position="65"/>
        <end position="91"/>
    </location>
</feature>
<dbReference type="Proteomes" id="UP000658258">
    <property type="component" value="Unassembled WGS sequence"/>
</dbReference>
<reference evidence="3" key="1">
    <citation type="journal article" date="2019" name="Int. J. Syst. Evol. Microbiol.">
        <title>The Global Catalogue of Microorganisms (GCM) 10K type strain sequencing project: providing services to taxonomists for standard genome sequencing and annotation.</title>
        <authorList>
            <consortium name="The Broad Institute Genomics Platform"/>
            <consortium name="The Broad Institute Genome Sequencing Center for Infectious Disease"/>
            <person name="Wu L."/>
            <person name="Ma J."/>
        </authorList>
    </citation>
    <scope>NUCLEOTIDE SEQUENCE [LARGE SCALE GENOMIC DNA]</scope>
    <source>
        <strain evidence="3">CGMCC 1.15111</strain>
    </source>
</reference>
<accession>A0ABQ3I7Z1</accession>
<organism evidence="2 3">
    <name type="scientific">Roseivirga thermotolerans</name>
    <dbReference type="NCBI Taxonomy" id="1758176"/>
    <lineage>
        <taxon>Bacteria</taxon>
        <taxon>Pseudomonadati</taxon>
        <taxon>Bacteroidota</taxon>
        <taxon>Cytophagia</taxon>
        <taxon>Cytophagales</taxon>
        <taxon>Roseivirgaceae</taxon>
        <taxon>Roseivirga</taxon>
    </lineage>
</organism>
<sequence length="176" mass="19693">MNSRNIIALVLIVVSLICLYPGLTLPIININIGANIPLLGKFELYDRTQSVISGIKLLYEYDNHLVASLILFFSVIVPILKAVLLFMVLAFRQWKLRLRVYQFVALIGKWSMADVFVVGVFLMYLATSSEENISSSILDGFYYFTAYCIISIAAIQVMSLKDITSQPGTKSADPIQ</sequence>
<proteinExistence type="predicted"/>
<gene>
    <name evidence="2" type="ORF">GCM10011340_27410</name>
</gene>
<comment type="caution">
    <text evidence="2">The sequence shown here is derived from an EMBL/GenBank/DDBJ whole genome shotgun (WGS) entry which is preliminary data.</text>
</comment>
<evidence type="ECO:0000313" key="2">
    <source>
        <dbReference type="EMBL" id="GHE70267.1"/>
    </source>
</evidence>
<keyword evidence="3" id="KW-1185">Reference proteome</keyword>
<keyword evidence="1" id="KW-0472">Membrane</keyword>
<feature type="transmembrane region" description="Helical" evidence="1">
    <location>
        <begin position="103"/>
        <end position="126"/>
    </location>
</feature>
<evidence type="ECO:0000313" key="3">
    <source>
        <dbReference type="Proteomes" id="UP000658258"/>
    </source>
</evidence>
<keyword evidence="1" id="KW-1133">Transmembrane helix</keyword>
<evidence type="ECO:0000256" key="1">
    <source>
        <dbReference type="SAM" id="Phobius"/>
    </source>
</evidence>
<dbReference type="EMBL" id="BNAG01000004">
    <property type="protein sequence ID" value="GHE70267.1"/>
    <property type="molecule type" value="Genomic_DNA"/>
</dbReference>
<evidence type="ECO:0008006" key="4">
    <source>
        <dbReference type="Google" id="ProtNLM"/>
    </source>
</evidence>
<feature type="transmembrane region" description="Helical" evidence="1">
    <location>
        <begin position="141"/>
        <end position="160"/>
    </location>
</feature>
<keyword evidence="1" id="KW-0812">Transmembrane</keyword>
<dbReference type="InterPro" id="IPR007498">
    <property type="entry name" value="PqiA-like"/>
</dbReference>
<dbReference type="RefSeq" id="WP_189630856.1">
    <property type="nucleotide sequence ID" value="NZ_BNAG01000004.1"/>
</dbReference>
<name>A0ABQ3I7Z1_9BACT</name>
<protein>
    <recommendedName>
        <fullName evidence="4">Paraquat-inducible protein A</fullName>
    </recommendedName>
</protein>